<keyword evidence="3" id="KW-0732">Signal</keyword>
<dbReference type="GO" id="GO:0030313">
    <property type="term" value="C:cell envelope"/>
    <property type="evidence" value="ECO:0007669"/>
    <property type="project" value="UniProtKB-SubCell"/>
</dbReference>
<dbReference type="RefSeq" id="WP_066350644.1">
    <property type="nucleotide sequence ID" value="NZ_CBCSFJ010000018.1"/>
</dbReference>
<dbReference type="PANTHER" id="PTHR30158">
    <property type="entry name" value="ACRA/E-RELATED COMPONENT OF DRUG EFFLUX TRANSPORTER"/>
    <property type="match status" value="1"/>
</dbReference>
<evidence type="ECO:0000259" key="6">
    <source>
        <dbReference type="Pfam" id="PF25944"/>
    </source>
</evidence>
<dbReference type="Gene3D" id="2.40.50.100">
    <property type="match status" value="1"/>
</dbReference>
<evidence type="ECO:0000259" key="4">
    <source>
        <dbReference type="Pfam" id="PF25876"/>
    </source>
</evidence>
<proteinExistence type="inferred from homology"/>
<keyword evidence="10" id="KW-1185">Reference proteome</keyword>
<feature type="domain" description="Multidrug resistance protein MdtA-like barrel-sandwich hybrid" evidence="5">
    <location>
        <begin position="64"/>
        <end position="206"/>
    </location>
</feature>
<organism evidence="9 11">
    <name type="scientific">Bordetella bronchialis</name>
    <dbReference type="NCBI Taxonomy" id="463025"/>
    <lineage>
        <taxon>Bacteria</taxon>
        <taxon>Pseudomonadati</taxon>
        <taxon>Pseudomonadota</taxon>
        <taxon>Betaproteobacteria</taxon>
        <taxon>Burkholderiales</taxon>
        <taxon>Alcaligenaceae</taxon>
        <taxon>Bordetella</taxon>
    </lineage>
</organism>
<evidence type="ECO:0000313" key="8">
    <source>
        <dbReference type="EMBL" id="ANN67417.1"/>
    </source>
</evidence>
<dbReference type="OrthoDB" id="9783047at2"/>
<evidence type="ECO:0000259" key="5">
    <source>
        <dbReference type="Pfam" id="PF25917"/>
    </source>
</evidence>
<dbReference type="InterPro" id="IPR058626">
    <property type="entry name" value="MdtA-like_b-barrel"/>
</dbReference>
<dbReference type="InterPro" id="IPR058625">
    <property type="entry name" value="MdtA-like_BSH"/>
</dbReference>
<dbReference type="InterPro" id="IPR006143">
    <property type="entry name" value="RND_pump_MFP"/>
</dbReference>
<comment type="subcellular location">
    <subcellularLocation>
        <location evidence="1">Cell envelope</location>
    </subcellularLocation>
</comment>
<dbReference type="FunFam" id="2.40.420.20:FF:000001">
    <property type="entry name" value="Efflux RND transporter periplasmic adaptor subunit"/>
    <property type="match status" value="1"/>
</dbReference>
<dbReference type="PANTHER" id="PTHR30158:SF3">
    <property type="entry name" value="MULTIDRUG EFFLUX PUMP SUBUNIT ACRA-RELATED"/>
    <property type="match status" value="1"/>
</dbReference>
<dbReference type="NCBIfam" id="TIGR01730">
    <property type="entry name" value="RND_mfp"/>
    <property type="match status" value="1"/>
</dbReference>
<evidence type="ECO:0000313" key="10">
    <source>
        <dbReference type="Proteomes" id="UP000091897"/>
    </source>
</evidence>
<dbReference type="InterPro" id="IPR058627">
    <property type="entry name" value="MdtA-like_C"/>
</dbReference>
<gene>
    <name evidence="8" type="ORF">BAU06_14915</name>
    <name evidence="9" type="ORF">BAU08_15160</name>
</gene>
<dbReference type="GO" id="GO:0022857">
    <property type="term" value="F:transmembrane transporter activity"/>
    <property type="evidence" value="ECO:0007669"/>
    <property type="project" value="InterPro"/>
</dbReference>
<protein>
    <submittedName>
        <fullName evidence="9">Efflux transporter periplasmic adaptor subunit</fullName>
    </submittedName>
</protein>
<dbReference type="GO" id="GO:0005886">
    <property type="term" value="C:plasma membrane"/>
    <property type="evidence" value="ECO:0007669"/>
    <property type="project" value="TreeGrafter"/>
</dbReference>
<dbReference type="SUPFAM" id="SSF111369">
    <property type="entry name" value="HlyD-like secretion proteins"/>
    <property type="match status" value="1"/>
</dbReference>
<evidence type="ECO:0000256" key="1">
    <source>
        <dbReference type="ARBA" id="ARBA00004196"/>
    </source>
</evidence>
<reference evidence="10 11" key="1">
    <citation type="submission" date="2016-06" db="EMBL/GenBank/DDBJ databases">
        <title>Complete genome sequences of Bordetella bronchialis and Bordetella flabilis.</title>
        <authorList>
            <person name="LiPuma J.J."/>
            <person name="Spilker T."/>
        </authorList>
    </citation>
    <scope>NUCLEOTIDE SEQUENCE [LARGE SCALE GENOMIC DNA]</scope>
    <source>
        <strain evidence="9 11">AU17976</strain>
        <strain evidence="8 10">AU3182</strain>
    </source>
</reference>
<dbReference type="Pfam" id="PF25876">
    <property type="entry name" value="HH_MFP_RND"/>
    <property type="match status" value="1"/>
</dbReference>
<feature type="domain" description="Multidrug resistance protein MdtA-like C-terminal permuted SH3" evidence="7">
    <location>
        <begin position="308"/>
        <end position="368"/>
    </location>
</feature>
<evidence type="ECO:0000256" key="2">
    <source>
        <dbReference type="ARBA" id="ARBA00009477"/>
    </source>
</evidence>
<evidence type="ECO:0000313" key="9">
    <source>
        <dbReference type="EMBL" id="ANN72508.1"/>
    </source>
</evidence>
<dbReference type="AlphaFoldDB" id="A0A193FI44"/>
<feature type="domain" description="Multidrug resistance protein MdtA-like alpha-helical hairpin" evidence="4">
    <location>
        <begin position="105"/>
        <end position="174"/>
    </location>
</feature>
<dbReference type="Pfam" id="PF25944">
    <property type="entry name" value="Beta-barrel_RND"/>
    <property type="match status" value="1"/>
</dbReference>
<dbReference type="Proteomes" id="UP000092213">
    <property type="component" value="Chromosome"/>
</dbReference>
<dbReference type="EMBL" id="CP016171">
    <property type="protein sequence ID" value="ANN72508.1"/>
    <property type="molecule type" value="Genomic_DNA"/>
</dbReference>
<accession>A0A193FI44</accession>
<feature type="chain" id="PRO_5008258175" evidence="3">
    <location>
        <begin position="24"/>
        <end position="396"/>
    </location>
</feature>
<feature type="signal peptide" evidence="3">
    <location>
        <begin position="1"/>
        <end position="23"/>
    </location>
</feature>
<dbReference type="Proteomes" id="UP000091897">
    <property type="component" value="Chromosome"/>
</dbReference>
<dbReference type="Pfam" id="PF25967">
    <property type="entry name" value="RND-MFP_C"/>
    <property type="match status" value="1"/>
</dbReference>
<feature type="domain" description="Multidrug resistance protein MdtA-like beta-barrel" evidence="6">
    <location>
        <begin position="211"/>
        <end position="299"/>
    </location>
</feature>
<dbReference type="GO" id="GO:0046677">
    <property type="term" value="P:response to antibiotic"/>
    <property type="evidence" value="ECO:0007669"/>
    <property type="project" value="TreeGrafter"/>
</dbReference>
<evidence type="ECO:0000313" key="11">
    <source>
        <dbReference type="Proteomes" id="UP000092213"/>
    </source>
</evidence>
<dbReference type="Gene3D" id="2.40.420.20">
    <property type="match status" value="1"/>
</dbReference>
<dbReference type="PROSITE" id="PS51257">
    <property type="entry name" value="PROKAR_LIPOPROTEIN"/>
    <property type="match status" value="1"/>
</dbReference>
<name>A0A193FI44_9BORD</name>
<dbReference type="InterPro" id="IPR058624">
    <property type="entry name" value="MdtA-like_HH"/>
</dbReference>
<dbReference type="Pfam" id="PF25917">
    <property type="entry name" value="BSH_RND"/>
    <property type="match status" value="1"/>
</dbReference>
<dbReference type="Gene3D" id="2.40.30.170">
    <property type="match status" value="1"/>
</dbReference>
<dbReference type="Gene3D" id="1.10.287.470">
    <property type="entry name" value="Helix hairpin bin"/>
    <property type="match status" value="1"/>
</dbReference>
<evidence type="ECO:0000259" key="7">
    <source>
        <dbReference type="Pfam" id="PF25967"/>
    </source>
</evidence>
<dbReference type="KEGG" id="bbro:BAU06_14915"/>
<evidence type="ECO:0000256" key="3">
    <source>
        <dbReference type="SAM" id="SignalP"/>
    </source>
</evidence>
<dbReference type="STRING" id="463025.BAU08_15160"/>
<dbReference type="EMBL" id="CP016170">
    <property type="protein sequence ID" value="ANN67417.1"/>
    <property type="molecule type" value="Genomic_DNA"/>
</dbReference>
<sequence>MNKKTAGRAAAAAVVGLLVLTLAACGKKDNAAPAASKPTVGVVTLNTQPVSLTTELPGRTSPYRVAEVRPQVNGIVLKRLFTEGGTVKAGQQLYQIDPSLYQATLDSQRAALARAEAQVKSASLLAERYKPLTETRAISRQTYDDAVAARDQAKADVLAAKAAVDTARINLVYTKVLSPIDGIIGRSTVTEGALVTANQTAALASIQQIDPIYVDVVQSSVQLLRLQDQLAKGEIKRAAGEQAAQVTLTLEDGTQYNHEGKLQFSEVTVDQSTGSVTLRAVFPNPEHRLLPGMFVRAKLVDGVATEGLLVPQRGVVRNQRGTPTAYVVDAQGKIQVRDLVTDRAIGSNWLVTSGLKAGDKVVVEGLQTIRPGMEVTANEAAPQPASTASAPAATVQ</sequence>
<comment type="similarity">
    <text evidence="2">Belongs to the membrane fusion protein (MFP) (TC 8.A.1) family.</text>
</comment>